<dbReference type="Pfam" id="PF08281">
    <property type="entry name" value="Sigma70_r4_2"/>
    <property type="match status" value="1"/>
</dbReference>
<dbReference type="Gene3D" id="1.10.1740.10">
    <property type="match status" value="1"/>
</dbReference>
<protein>
    <submittedName>
        <fullName evidence="3">RNA polymerase sigma-70 factor, ECF subfamily</fullName>
    </submittedName>
</protein>
<evidence type="ECO:0000259" key="1">
    <source>
        <dbReference type="Pfam" id="PF08281"/>
    </source>
</evidence>
<dbReference type="GO" id="GO:0006352">
    <property type="term" value="P:DNA-templated transcription initiation"/>
    <property type="evidence" value="ECO:0007669"/>
    <property type="project" value="InterPro"/>
</dbReference>
<gene>
    <name evidence="2" type="ORF">MFU01_50270</name>
    <name evidence="3" type="ORF">SAMN05443572_107105</name>
</gene>
<feature type="domain" description="RNA polymerase sigma factor 70 region 4 type 2" evidence="1">
    <location>
        <begin position="199"/>
        <end position="250"/>
    </location>
</feature>
<evidence type="ECO:0000313" key="3">
    <source>
        <dbReference type="EMBL" id="SEU25457.1"/>
    </source>
</evidence>
<dbReference type="NCBIfam" id="TIGR02937">
    <property type="entry name" value="sigma70-ECF"/>
    <property type="match status" value="1"/>
</dbReference>
<dbReference type="OrthoDB" id="5381466at2"/>
<reference evidence="2 5" key="2">
    <citation type="submission" date="2019-07" db="EMBL/GenBank/DDBJ databases">
        <title>Whole genome shotgun sequence of Myxococcus fulvus NBRC 100333.</title>
        <authorList>
            <person name="Hosoyama A."/>
            <person name="Uohara A."/>
            <person name="Ohji S."/>
            <person name="Ichikawa N."/>
        </authorList>
    </citation>
    <scope>NUCLEOTIDE SEQUENCE [LARGE SCALE GENOMIC DNA]</scope>
    <source>
        <strain evidence="2 5">NBRC 100333</strain>
    </source>
</reference>
<dbReference type="GO" id="GO:0016987">
    <property type="term" value="F:sigma factor activity"/>
    <property type="evidence" value="ECO:0007669"/>
    <property type="project" value="InterPro"/>
</dbReference>
<dbReference type="Gene3D" id="1.10.10.10">
    <property type="entry name" value="Winged helix-like DNA-binding domain superfamily/Winged helix DNA-binding domain"/>
    <property type="match status" value="1"/>
</dbReference>
<comment type="caution">
    <text evidence="2">The sequence shown here is derived from an EMBL/GenBank/DDBJ whole genome shotgun (WGS) entry which is preliminary data.</text>
</comment>
<proteinExistence type="predicted"/>
<evidence type="ECO:0000313" key="4">
    <source>
        <dbReference type="Proteomes" id="UP000183760"/>
    </source>
</evidence>
<dbReference type="InterPro" id="IPR011745">
    <property type="entry name" value="RNA_pol_sigma70_MYXXA"/>
</dbReference>
<dbReference type="InterPro" id="IPR036388">
    <property type="entry name" value="WH-like_DNA-bd_sf"/>
</dbReference>
<dbReference type="EMBL" id="FOIB01000007">
    <property type="protein sequence ID" value="SEU25457.1"/>
    <property type="molecule type" value="Genomic_DNA"/>
</dbReference>
<name>A0A511T746_MYXFU</name>
<accession>A0A511T746</accession>
<evidence type="ECO:0000313" key="2">
    <source>
        <dbReference type="EMBL" id="GEN09990.1"/>
    </source>
</evidence>
<dbReference type="InterPro" id="IPR014284">
    <property type="entry name" value="RNA_pol_sigma-70_dom"/>
</dbReference>
<dbReference type="AlphaFoldDB" id="A0A511T746"/>
<dbReference type="InterPro" id="IPR013249">
    <property type="entry name" value="RNA_pol_sigma70_r4_t2"/>
</dbReference>
<dbReference type="Proteomes" id="UP000321514">
    <property type="component" value="Unassembled WGS sequence"/>
</dbReference>
<organism evidence="2 5">
    <name type="scientific">Myxococcus fulvus</name>
    <dbReference type="NCBI Taxonomy" id="33"/>
    <lineage>
        <taxon>Bacteria</taxon>
        <taxon>Pseudomonadati</taxon>
        <taxon>Myxococcota</taxon>
        <taxon>Myxococcia</taxon>
        <taxon>Myxococcales</taxon>
        <taxon>Cystobacterineae</taxon>
        <taxon>Myxococcaceae</taxon>
        <taxon>Myxococcus</taxon>
    </lineage>
</organism>
<dbReference type="STRING" id="1334629.MFUL124B02_19960"/>
<dbReference type="NCBIfam" id="TIGR03001">
    <property type="entry name" value="Sig-70_gmx1"/>
    <property type="match status" value="1"/>
</dbReference>
<keyword evidence="4" id="KW-1185">Reference proteome</keyword>
<dbReference type="EMBL" id="BJXR01000036">
    <property type="protein sequence ID" value="GEN09990.1"/>
    <property type="molecule type" value="Genomic_DNA"/>
</dbReference>
<dbReference type="Proteomes" id="UP000183760">
    <property type="component" value="Unassembled WGS sequence"/>
</dbReference>
<dbReference type="InterPro" id="IPR013324">
    <property type="entry name" value="RNA_pol_sigma_r3/r4-like"/>
</dbReference>
<dbReference type="GO" id="GO:0003677">
    <property type="term" value="F:DNA binding"/>
    <property type="evidence" value="ECO:0007669"/>
    <property type="project" value="InterPro"/>
</dbReference>
<dbReference type="SUPFAM" id="SSF88659">
    <property type="entry name" value="Sigma3 and sigma4 domains of RNA polymerase sigma factors"/>
    <property type="match status" value="1"/>
</dbReference>
<evidence type="ECO:0000313" key="5">
    <source>
        <dbReference type="Proteomes" id="UP000321514"/>
    </source>
</evidence>
<reference evidence="3 4" key="1">
    <citation type="submission" date="2016-10" db="EMBL/GenBank/DDBJ databases">
        <authorList>
            <person name="Varghese N."/>
            <person name="Submissions S."/>
        </authorList>
    </citation>
    <scope>NUCLEOTIDE SEQUENCE [LARGE SCALE GENOMIC DNA]</scope>
    <source>
        <strain evidence="3 4">DSM 16525</strain>
    </source>
</reference>
<dbReference type="SUPFAM" id="SSF88946">
    <property type="entry name" value="Sigma2 domain of RNA polymerase sigma factors"/>
    <property type="match status" value="1"/>
</dbReference>
<dbReference type="InterPro" id="IPR013325">
    <property type="entry name" value="RNA_pol_sigma_r2"/>
</dbReference>
<sequence length="291" mass="32000">MELVLSFLAGALRPCGPDESQALARRLGEAMVRCREAWPEIALSGDVFARHLGERIPPRLTLAEGLDALRVEDLYLARACLEGERPALEALQRAILQPVTRALRRVDRSEAFADEVLQLTRMRLLVGSTRQGPRLAEYEGRGALRRWVEAIAVGMALSLKRAPVRTTSLDDAPLVSDLHGADPELALIQQRYRPAFRAAFAEALALLSPRDRNLLRLSLVQGLGVESLGTLHQVHASTVSRWLARARQALLEGTREGLSRRLTLDTAQLDSLLRVMDASLAVSLSSLLDEG</sequence>